<accession>A0AA96LLE7</accession>
<dbReference type="Gene3D" id="1.10.10.60">
    <property type="entry name" value="Homeodomain-like"/>
    <property type="match status" value="2"/>
</dbReference>
<dbReference type="InterPro" id="IPR018060">
    <property type="entry name" value="HTH_AraC"/>
</dbReference>
<dbReference type="PANTHER" id="PTHR42713:SF3">
    <property type="entry name" value="TRANSCRIPTIONAL REGULATORY PROTEIN HPTR"/>
    <property type="match status" value="1"/>
</dbReference>
<evidence type="ECO:0000256" key="1">
    <source>
        <dbReference type="ARBA" id="ARBA00004496"/>
    </source>
</evidence>
<dbReference type="EMBL" id="CP130319">
    <property type="protein sequence ID" value="WNR42761.1"/>
    <property type="molecule type" value="Genomic_DNA"/>
</dbReference>
<sequence>MYNVLIVDDEPIVAEALIISPIWDDLGLEVLGNAYSGLDALDWMDKYPVDILITDIRMPQMDGIELIQHIREKGLHVKIVILSGHDDFSYVKEAIKLGVENYLLKPLDKSELLATLTGVVDKLQADSNRQINMNEQMNAFRESFLLRWVTNSVNKTEFREKAEIARFDTNIDEYRIVLFKILNLDNNLEKHRGALAIQEFLSQQFGATLKDLSFFDSSYDLVAVLPERYFKCEDLSLQDRLSSILTLLTAQTELQLLCTIGQIESDLFTAYRSYNTAKELQGYAFLLPPNSLITSDDIEKNRNDGEWYLDLPLEQINNFILSNKKEECLEITRIAFTKIHGNSQITPVMFKNAILELLFQVSNTVKNTIIHPECIPLSFRNLYHRFAVSDKYEDLIGLVYETIRTACDLLSVRDNATNATIKQILDYVKENSEQDLSLKTLSFQFNVNASYLGQLFRKETGILFSSYLNHLRIEKAKELLIHTDMKVTDISAKVGYLEPSHFYKIFKKATGVSPAQYK</sequence>
<dbReference type="CDD" id="cd17536">
    <property type="entry name" value="REC_YesN-like"/>
    <property type="match status" value="1"/>
</dbReference>
<reference evidence="11" key="1">
    <citation type="submission" date="2022-02" db="EMBL/GenBank/DDBJ databases">
        <title>Paenibacillus sp. MBLB1832 Whole Genome Shotgun Sequencing.</title>
        <authorList>
            <person name="Hwang C.Y."/>
            <person name="Cho E.-S."/>
            <person name="Seo M.-J."/>
        </authorList>
    </citation>
    <scope>NUCLEOTIDE SEQUENCE</scope>
    <source>
        <strain evidence="11">MBLB1832</strain>
    </source>
</reference>
<dbReference type="GO" id="GO:0005737">
    <property type="term" value="C:cytoplasm"/>
    <property type="evidence" value="ECO:0007669"/>
    <property type="project" value="UniProtKB-SubCell"/>
</dbReference>
<feature type="modified residue" description="4-aspartylphosphate" evidence="8">
    <location>
        <position position="55"/>
    </location>
</feature>
<dbReference type="PRINTS" id="PR00032">
    <property type="entry name" value="HTHARAC"/>
</dbReference>
<keyword evidence="2" id="KW-0963">Cytoplasm</keyword>
<evidence type="ECO:0000256" key="3">
    <source>
        <dbReference type="ARBA" id="ARBA00022553"/>
    </source>
</evidence>
<dbReference type="PROSITE" id="PS00041">
    <property type="entry name" value="HTH_ARAC_FAMILY_1"/>
    <property type="match status" value="1"/>
</dbReference>
<dbReference type="GO" id="GO:0003700">
    <property type="term" value="F:DNA-binding transcription factor activity"/>
    <property type="evidence" value="ECO:0007669"/>
    <property type="project" value="InterPro"/>
</dbReference>
<dbReference type="Pfam" id="PF00072">
    <property type="entry name" value="Response_reg"/>
    <property type="match status" value="1"/>
</dbReference>
<dbReference type="InterPro" id="IPR020449">
    <property type="entry name" value="Tscrpt_reg_AraC-type_HTH"/>
</dbReference>
<dbReference type="InterPro" id="IPR009057">
    <property type="entry name" value="Homeodomain-like_sf"/>
</dbReference>
<keyword evidence="6" id="KW-0238">DNA-binding</keyword>
<proteinExistence type="predicted"/>
<evidence type="ECO:0000256" key="2">
    <source>
        <dbReference type="ARBA" id="ARBA00022490"/>
    </source>
</evidence>
<comment type="subcellular location">
    <subcellularLocation>
        <location evidence="1">Cytoplasm</location>
    </subcellularLocation>
</comment>
<name>A0AA96LLE7_9BACL</name>
<keyword evidence="5" id="KW-0805">Transcription regulation</keyword>
<protein>
    <submittedName>
        <fullName evidence="11">Response regulator</fullName>
    </submittedName>
</protein>
<evidence type="ECO:0000259" key="10">
    <source>
        <dbReference type="PROSITE" id="PS50110"/>
    </source>
</evidence>
<dbReference type="PROSITE" id="PS01124">
    <property type="entry name" value="HTH_ARAC_FAMILY_2"/>
    <property type="match status" value="1"/>
</dbReference>
<evidence type="ECO:0000313" key="11">
    <source>
        <dbReference type="EMBL" id="WNR42761.1"/>
    </source>
</evidence>
<evidence type="ECO:0000256" key="4">
    <source>
        <dbReference type="ARBA" id="ARBA00023012"/>
    </source>
</evidence>
<evidence type="ECO:0000259" key="9">
    <source>
        <dbReference type="PROSITE" id="PS01124"/>
    </source>
</evidence>
<feature type="domain" description="Response regulatory" evidence="10">
    <location>
        <begin position="3"/>
        <end position="120"/>
    </location>
</feature>
<dbReference type="AlphaFoldDB" id="A0AA96LLE7"/>
<dbReference type="SUPFAM" id="SSF46689">
    <property type="entry name" value="Homeodomain-like"/>
    <property type="match status" value="2"/>
</dbReference>
<dbReference type="RefSeq" id="WP_314796485.1">
    <property type="nucleotide sequence ID" value="NZ_CP130319.1"/>
</dbReference>
<feature type="domain" description="HTH araC/xylS-type" evidence="9">
    <location>
        <begin position="422"/>
        <end position="518"/>
    </location>
</feature>
<keyword evidence="12" id="KW-1185">Reference proteome</keyword>
<dbReference type="InterPro" id="IPR001789">
    <property type="entry name" value="Sig_transdc_resp-reg_receiver"/>
</dbReference>
<gene>
    <name evidence="11" type="ORF">MJB10_16735</name>
</gene>
<dbReference type="GO" id="GO:0043565">
    <property type="term" value="F:sequence-specific DNA binding"/>
    <property type="evidence" value="ECO:0007669"/>
    <property type="project" value="InterPro"/>
</dbReference>
<evidence type="ECO:0000256" key="5">
    <source>
        <dbReference type="ARBA" id="ARBA00023015"/>
    </source>
</evidence>
<dbReference type="SMART" id="SM00342">
    <property type="entry name" value="HTH_ARAC"/>
    <property type="match status" value="1"/>
</dbReference>
<dbReference type="PANTHER" id="PTHR42713">
    <property type="entry name" value="HISTIDINE KINASE-RELATED"/>
    <property type="match status" value="1"/>
</dbReference>
<dbReference type="InterPro" id="IPR011006">
    <property type="entry name" value="CheY-like_superfamily"/>
</dbReference>
<dbReference type="InterPro" id="IPR018062">
    <property type="entry name" value="HTH_AraC-typ_CS"/>
</dbReference>
<organism evidence="11 12">
    <name type="scientific">Paenibacillus roseopurpureus</name>
    <dbReference type="NCBI Taxonomy" id="2918901"/>
    <lineage>
        <taxon>Bacteria</taxon>
        <taxon>Bacillati</taxon>
        <taxon>Bacillota</taxon>
        <taxon>Bacilli</taxon>
        <taxon>Bacillales</taxon>
        <taxon>Paenibacillaceae</taxon>
        <taxon>Paenibacillus</taxon>
    </lineage>
</organism>
<evidence type="ECO:0000313" key="12">
    <source>
        <dbReference type="Proteomes" id="UP001304650"/>
    </source>
</evidence>
<dbReference type="GO" id="GO:0000160">
    <property type="term" value="P:phosphorelay signal transduction system"/>
    <property type="evidence" value="ECO:0007669"/>
    <property type="project" value="UniProtKB-KW"/>
</dbReference>
<dbReference type="KEGG" id="proo:MJB10_16735"/>
<dbReference type="InterPro" id="IPR051552">
    <property type="entry name" value="HptR"/>
</dbReference>
<evidence type="ECO:0000256" key="8">
    <source>
        <dbReference type="PROSITE-ProRule" id="PRU00169"/>
    </source>
</evidence>
<keyword evidence="7" id="KW-0804">Transcription</keyword>
<dbReference type="SMART" id="SM00448">
    <property type="entry name" value="REC"/>
    <property type="match status" value="1"/>
</dbReference>
<dbReference type="SUPFAM" id="SSF52172">
    <property type="entry name" value="CheY-like"/>
    <property type="match status" value="1"/>
</dbReference>
<dbReference type="Proteomes" id="UP001304650">
    <property type="component" value="Chromosome"/>
</dbReference>
<dbReference type="Gene3D" id="3.40.50.2300">
    <property type="match status" value="1"/>
</dbReference>
<evidence type="ECO:0000256" key="6">
    <source>
        <dbReference type="ARBA" id="ARBA00023125"/>
    </source>
</evidence>
<dbReference type="Pfam" id="PF12833">
    <property type="entry name" value="HTH_18"/>
    <property type="match status" value="1"/>
</dbReference>
<keyword evidence="4" id="KW-0902">Two-component regulatory system</keyword>
<dbReference type="PROSITE" id="PS50110">
    <property type="entry name" value="RESPONSE_REGULATORY"/>
    <property type="match status" value="1"/>
</dbReference>
<keyword evidence="3 8" id="KW-0597">Phosphoprotein</keyword>
<evidence type="ECO:0000256" key="7">
    <source>
        <dbReference type="ARBA" id="ARBA00023163"/>
    </source>
</evidence>